<dbReference type="Proteomes" id="UP000499080">
    <property type="component" value="Unassembled WGS sequence"/>
</dbReference>
<proteinExistence type="predicted"/>
<dbReference type="AlphaFoldDB" id="A0A4Y2XA05"/>
<evidence type="ECO:0000313" key="2">
    <source>
        <dbReference type="Proteomes" id="UP000499080"/>
    </source>
</evidence>
<sequence length="116" mass="12996">MKQHLQCSKATLAEILFHENKNLEPGKITHNAKYKSRLKCLLAHKFKAAGISIKQLENDADILIVETAHMISKTQHNSTFIVGENIHLLIILTARTPLNLGFFLLKPGKGKMGQKI</sequence>
<dbReference type="EMBL" id="BGPR01071911">
    <property type="protein sequence ID" value="GBO44967.1"/>
    <property type="molecule type" value="Genomic_DNA"/>
</dbReference>
<dbReference type="OrthoDB" id="8195485at2759"/>
<evidence type="ECO:0000313" key="1">
    <source>
        <dbReference type="EMBL" id="GBO44967.1"/>
    </source>
</evidence>
<accession>A0A4Y2XA05</accession>
<keyword evidence="2" id="KW-1185">Reference proteome</keyword>
<reference evidence="1 2" key="1">
    <citation type="journal article" date="2019" name="Sci. Rep.">
        <title>Orb-weaving spider Araneus ventricosus genome elucidates the spidroin gene catalogue.</title>
        <authorList>
            <person name="Kono N."/>
            <person name="Nakamura H."/>
            <person name="Ohtoshi R."/>
            <person name="Moran D.A.P."/>
            <person name="Shinohara A."/>
            <person name="Yoshida Y."/>
            <person name="Fujiwara M."/>
            <person name="Mori M."/>
            <person name="Tomita M."/>
            <person name="Arakawa K."/>
        </authorList>
    </citation>
    <scope>NUCLEOTIDE SEQUENCE [LARGE SCALE GENOMIC DNA]</scope>
</reference>
<gene>
    <name evidence="1" type="ORF">AVEN_20670_1</name>
</gene>
<organism evidence="1 2">
    <name type="scientific">Araneus ventricosus</name>
    <name type="common">Orbweaver spider</name>
    <name type="synonym">Epeira ventricosa</name>
    <dbReference type="NCBI Taxonomy" id="182803"/>
    <lineage>
        <taxon>Eukaryota</taxon>
        <taxon>Metazoa</taxon>
        <taxon>Ecdysozoa</taxon>
        <taxon>Arthropoda</taxon>
        <taxon>Chelicerata</taxon>
        <taxon>Arachnida</taxon>
        <taxon>Araneae</taxon>
        <taxon>Araneomorphae</taxon>
        <taxon>Entelegynae</taxon>
        <taxon>Araneoidea</taxon>
        <taxon>Araneidae</taxon>
        <taxon>Araneus</taxon>
    </lineage>
</organism>
<name>A0A4Y2XA05_ARAVE</name>
<protein>
    <submittedName>
        <fullName evidence="1">Uncharacterized protein</fullName>
    </submittedName>
</protein>
<comment type="caution">
    <text evidence="1">The sequence shown here is derived from an EMBL/GenBank/DDBJ whole genome shotgun (WGS) entry which is preliminary data.</text>
</comment>